<reference evidence="2 3" key="1">
    <citation type="submission" date="2023-10" db="EMBL/GenBank/DDBJ databases">
        <authorList>
            <person name="Wang X.X."/>
        </authorList>
    </citation>
    <scope>NUCLEOTIDE SEQUENCE [LARGE SCALE GENOMIC DNA]</scope>
    <source>
        <strain evidence="2 3">NBRC 12816</strain>
    </source>
</reference>
<keyword evidence="3" id="KW-1185">Reference proteome</keyword>
<evidence type="ECO:0000313" key="3">
    <source>
        <dbReference type="Proteomes" id="UP001278571"/>
    </source>
</evidence>
<dbReference type="Proteomes" id="UP001278571">
    <property type="component" value="Unassembled WGS sequence"/>
</dbReference>
<accession>A0ABU4KHC6</accession>
<gene>
    <name evidence="2" type="ORF">R2363_34110</name>
</gene>
<feature type="transmembrane region" description="Helical" evidence="1">
    <location>
        <begin position="42"/>
        <end position="66"/>
    </location>
</feature>
<keyword evidence="1" id="KW-0812">Transmembrane</keyword>
<name>A0ABU4KHC6_9ACTN</name>
<keyword evidence="1" id="KW-0472">Membrane</keyword>
<feature type="transmembrane region" description="Helical" evidence="1">
    <location>
        <begin position="78"/>
        <end position="101"/>
    </location>
</feature>
<evidence type="ECO:0000313" key="2">
    <source>
        <dbReference type="EMBL" id="MDX2297200.1"/>
    </source>
</evidence>
<organism evidence="2 3">
    <name type="scientific">Streptomyces roseolus</name>
    <dbReference type="NCBI Taxonomy" id="67358"/>
    <lineage>
        <taxon>Bacteria</taxon>
        <taxon>Bacillati</taxon>
        <taxon>Actinomycetota</taxon>
        <taxon>Actinomycetes</taxon>
        <taxon>Kitasatosporales</taxon>
        <taxon>Streptomycetaceae</taxon>
        <taxon>Streptomyces</taxon>
    </lineage>
</organism>
<comment type="caution">
    <text evidence="2">The sequence shown here is derived from an EMBL/GenBank/DDBJ whole genome shotgun (WGS) entry which is preliminary data.</text>
</comment>
<protein>
    <submittedName>
        <fullName evidence="2">Uncharacterized protein</fullName>
    </submittedName>
</protein>
<proteinExistence type="predicted"/>
<sequence length="198" mass="20656">MTTNTRTTPRRTTLGKVLITVGLLAPVVQALGSPVAESTRLVVLLAVFGAPWPYWLAMAVLCAVGVRLAGRRGWAREGLFAVCAAAAVLLVFLRVVLGGFLSPGWEESERWAAPGGAERYVTVDTGAALIDPLWRVTVVSGSGLTARSHPVATYGERSGFVAVAWDGPDALLVTGSDGTTRITLDPSTGAPDRTVDAG</sequence>
<dbReference type="EMBL" id="JAWJZF010000517">
    <property type="protein sequence ID" value="MDX2297200.1"/>
    <property type="molecule type" value="Genomic_DNA"/>
</dbReference>
<keyword evidence="1" id="KW-1133">Transmembrane helix</keyword>
<dbReference type="RefSeq" id="WP_319013337.1">
    <property type="nucleotide sequence ID" value="NZ_JAWJZF010000517.1"/>
</dbReference>
<evidence type="ECO:0000256" key="1">
    <source>
        <dbReference type="SAM" id="Phobius"/>
    </source>
</evidence>